<keyword evidence="4" id="KW-0456">Lyase</keyword>
<dbReference type="Proteomes" id="UP000272528">
    <property type="component" value="Chromosome"/>
</dbReference>
<keyword evidence="7" id="KW-1185">Reference proteome</keyword>
<organism evidence="6 7">
    <name type="scientific">Paenibacillus albus</name>
    <dbReference type="NCBI Taxonomy" id="2495582"/>
    <lineage>
        <taxon>Bacteria</taxon>
        <taxon>Bacillati</taxon>
        <taxon>Bacillota</taxon>
        <taxon>Bacilli</taxon>
        <taxon>Bacillales</taxon>
        <taxon>Paenibacillaceae</taxon>
        <taxon>Paenibacillus</taxon>
    </lineage>
</organism>
<evidence type="ECO:0000313" key="7">
    <source>
        <dbReference type="Proteomes" id="UP000272528"/>
    </source>
</evidence>
<accession>A0A3S9A3N3</accession>
<evidence type="ECO:0000256" key="2">
    <source>
        <dbReference type="ARBA" id="ARBA00022793"/>
    </source>
</evidence>
<dbReference type="InterPro" id="IPR001509">
    <property type="entry name" value="Epimerase_deHydtase"/>
</dbReference>
<dbReference type="PRINTS" id="PR01713">
    <property type="entry name" value="NUCEPIMERASE"/>
</dbReference>
<dbReference type="GO" id="GO:0042732">
    <property type="term" value="P:D-xylose metabolic process"/>
    <property type="evidence" value="ECO:0007669"/>
    <property type="project" value="InterPro"/>
</dbReference>
<dbReference type="GO" id="GO:0048040">
    <property type="term" value="F:UDP-glucuronate decarboxylase activity"/>
    <property type="evidence" value="ECO:0007669"/>
    <property type="project" value="TreeGrafter"/>
</dbReference>
<dbReference type="Gene3D" id="3.40.50.720">
    <property type="entry name" value="NAD(P)-binding Rossmann-like Domain"/>
    <property type="match status" value="1"/>
</dbReference>
<proteinExistence type="predicted"/>
<feature type="domain" description="NAD-dependent epimerase/dehydratase" evidence="5">
    <location>
        <begin position="4"/>
        <end position="243"/>
    </location>
</feature>
<dbReference type="EMBL" id="CP034437">
    <property type="protein sequence ID" value="AZN40337.1"/>
    <property type="molecule type" value="Genomic_DNA"/>
</dbReference>
<dbReference type="InterPro" id="IPR044516">
    <property type="entry name" value="UXS-like"/>
</dbReference>
<dbReference type="KEGG" id="palb:EJC50_12285"/>
<name>A0A3S9A3N3_9BACL</name>
<dbReference type="RefSeq" id="WP_126015568.1">
    <property type="nucleotide sequence ID" value="NZ_CP034437.1"/>
</dbReference>
<evidence type="ECO:0000256" key="4">
    <source>
        <dbReference type="ARBA" id="ARBA00023239"/>
    </source>
</evidence>
<dbReference type="PANTHER" id="PTHR43078:SF6">
    <property type="entry name" value="UDP-GLUCURONIC ACID DECARBOXYLASE 1"/>
    <property type="match status" value="1"/>
</dbReference>
<protein>
    <submittedName>
        <fullName evidence="6">NAD-dependent epimerase/dehydratase family protein</fullName>
    </submittedName>
</protein>
<dbReference type="GO" id="GO:0070403">
    <property type="term" value="F:NAD+ binding"/>
    <property type="evidence" value="ECO:0007669"/>
    <property type="project" value="InterPro"/>
</dbReference>
<keyword evidence="3" id="KW-0520">NAD</keyword>
<dbReference type="Pfam" id="PF01370">
    <property type="entry name" value="Epimerase"/>
    <property type="match status" value="1"/>
</dbReference>
<dbReference type="InterPro" id="IPR036291">
    <property type="entry name" value="NAD(P)-bd_dom_sf"/>
</dbReference>
<dbReference type="SUPFAM" id="SSF51735">
    <property type="entry name" value="NAD(P)-binding Rossmann-fold domains"/>
    <property type="match status" value="1"/>
</dbReference>
<dbReference type="OrthoDB" id="9771073at2"/>
<comment type="cofactor">
    <cofactor evidence="1">
        <name>NAD(+)</name>
        <dbReference type="ChEBI" id="CHEBI:57540"/>
    </cofactor>
</comment>
<evidence type="ECO:0000313" key="6">
    <source>
        <dbReference type="EMBL" id="AZN40337.1"/>
    </source>
</evidence>
<evidence type="ECO:0000256" key="3">
    <source>
        <dbReference type="ARBA" id="ARBA00023027"/>
    </source>
</evidence>
<dbReference type="PANTHER" id="PTHR43078">
    <property type="entry name" value="UDP-GLUCURONIC ACID DECARBOXYLASE-RELATED"/>
    <property type="match status" value="1"/>
</dbReference>
<evidence type="ECO:0000256" key="1">
    <source>
        <dbReference type="ARBA" id="ARBA00001911"/>
    </source>
</evidence>
<keyword evidence="2" id="KW-0210">Decarboxylase</keyword>
<sequence length="322" mass="35644">MKFLVTGGAGFIGSHLVQALLLQGHKVITLDDLSTGREAFLQEVLAHDNHTFIQDSVQNRRVIKQCIDRVDAVFHLAAILGVKNTLEDPVKVIEGNIDGTRHVLELAFRRGIKVVFASTSEIYGKNASLPFSETSDRVYGAPSIHRWCYATAKSIDEHLCFAFADKGLPVTVLRYFNAYGPRQTNSQYGMVIPRFIHAALREEPLLVYGNGSQSRCFTYVDDMVRGTINALGHKANGLAFNIGSNRPITVLQLARMIVRMTDSDSMLQFMSYDEAYGKGYEDMPARIPDLTRSGAVLGFTSLVSLEEGLERTIRWSQGHGGA</sequence>
<dbReference type="AlphaFoldDB" id="A0A3S9A3N3"/>
<reference evidence="7" key="1">
    <citation type="submission" date="2018-12" db="EMBL/GenBank/DDBJ databases">
        <title>Genome sequence of Peanibacillus sp.</title>
        <authorList>
            <person name="Subramani G."/>
            <person name="Srinivasan S."/>
            <person name="Kim M.K."/>
        </authorList>
    </citation>
    <scope>NUCLEOTIDE SEQUENCE [LARGE SCALE GENOMIC DNA]</scope>
    <source>
        <strain evidence="7">18JY67-1</strain>
    </source>
</reference>
<gene>
    <name evidence="6" type="ORF">EJC50_12285</name>
</gene>
<evidence type="ECO:0000259" key="5">
    <source>
        <dbReference type="Pfam" id="PF01370"/>
    </source>
</evidence>
<dbReference type="GO" id="GO:0005737">
    <property type="term" value="C:cytoplasm"/>
    <property type="evidence" value="ECO:0007669"/>
    <property type="project" value="TreeGrafter"/>
</dbReference>